<accession>A0A5A7PG48</accession>
<sequence>MLWATARIFSADRTAFVVAPFSPGAATLLGPNAKRKAFCVWVKISFKDEGMWRVAIFTKVEAGMTFEREEAPTAAVAPAPMATTGLSAKIHFFPPLLRNSPSSKVGVGKDGVRLVLHWEVTELAIVRDRVFQQHLAGIIKGDPQTLDGDLKRVNFRENSVVDIFALVDVVEHFLSGGQCHFHRRDFDEYVVQVHQQWVHGFCKLGDRVIVFRPDIILAFRDDNNFTIRDWTASVAIWKALDDNETFAGLPIFPEAKPLGCSPNGLWKPVAPKFRDSLSSKSRSHSLVLQFTKGDSRIKNEAPTSSAAFLAAVKWPLKLTPKISLSTRFPATSSYFSRLTLTSKTDVGTLSSSKHLSSSFDPFLQSFSNFSRASGLLEGPTWTTTASGLTSRIRYSASRADLSDRFWAERT</sequence>
<evidence type="ECO:0000313" key="2">
    <source>
        <dbReference type="Proteomes" id="UP000325081"/>
    </source>
</evidence>
<proteinExistence type="predicted"/>
<dbReference type="EMBL" id="BKCP01004516">
    <property type="protein sequence ID" value="GER31711.1"/>
    <property type="molecule type" value="Genomic_DNA"/>
</dbReference>
<gene>
    <name evidence="1" type="ORF">STAS_07746</name>
</gene>
<evidence type="ECO:0000313" key="1">
    <source>
        <dbReference type="EMBL" id="GER31711.1"/>
    </source>
</evidence>
<dbReference type="AlphaFoldDB" id="A0A5A7PG48"/>
<organism evidence="1 2">
    <name type="scientific">Striga asiatica</name>
    <name type="common">Asiatic witchweed</name>
    <name type="synonym">Buchnera asiatica</name>
    <dbReference type="NCBI Taxonomy" id="4170"/>
    <lineage>
        <taxon>Eukaryota</taxon>
        <taxon>Viridiplantae</taxon>
        <taxon>Streptophyta</taxon>
        <taxon>Embryophyta</taxon>
        <taxon>Tracheophyta</taxon>
        <taxon>Spermatophyta</taxon>
        <taxon>Magnoliopsida</taxon>
        <taxon>eudicotyledons</taxon>
        <taxon>Gunneridae</taxon>
        <taxon>Pentapetalae</taxon>
        <taxon>asterids</taxon>
        <taxon>lamiids</taxon>
        <taxon>Lamiales</taxon>
        <taxon>Orobanchaceae</taxon>
        <taxon>Buchnereae</taxon>
        <taxon>Striga</taxon>
    </lineage>
</organism>
<keyword evidence="2" id="KW-1185">Reference proteome</keyword>
<protein>
    <submittedName>
        <fullName evidence="1">Spindle and centriole-associated protein 1</fullName>
    </submittedName>
</protein>
<comment type="caution">
    <text evidence="1">The sequence shown here is derived from an EMBL/GenBank/DDBJ whole genome shotgun (WGS) entry which is preliminary data.</text>
</comment>
<dbReference type="Proteomes" id="UP000325081">
    <property type="component" value="Unassembled WGS sequence"/>
</dbReference>
<reference evidence="2" key="1">
    <citation type="journal article" date="2019" name="Curr. Biol.">
        <title>Genome Sequence of Striga asiatica Provides Insight into the Evolution of Plant Parasitism.</title>
        <authorList>
            <person name="Yoshida S."/>
            <person name="Kim S."/>
            <person name="Wafula E.K."/>
            <person name="Tanskanen J."/>
            <person name="Kim Y.M."/>
            <person name="Honaas L."/>
            <person name="Yang Z."/>
            <person name="Spallek T."/>
            <person name="Conn C.E."/>
            <person name="Ichihashi Y."/>
            <person name="Cheong K."/>
            <person name="Cui S."/>
            <person name="Der J.P."/>
            <person name="Gundlach H."/>
            <person name="Jiao Y."/>
            <person name="Hori C."/>
            <person name="Ishida J.K."/>
            <person name="Kasahara H."/>
            <person name="Kiba T."/>
            <person name="Kim M.S."/>
            <person name="Koo N."/>
            <person name="Laohavisit A."/>
            <person name="Lee Y.H."/>
            <person name="Lumba S."/>
            <person name="McCourt P."/>
            <person name="Mortimer J.C."/>
            <person name="Mutuku J.M."/>
            <person name="Nomura T."/>
            <person name="Sasaki-Sekimoto Y."/>
            <person name="Seto Y."/>
            <person name="Wang Y."/>
            <person name="Wakatake T."/>
            <person name="Sakakibara H."/>
            <person name="Demura T."/>
            <person name="Yamaguchi S."/>
            <person name="Yoneyama K."/>
            <person name="Manabe R.I."/>
            <person name="Nelson D.C."/>
            <person name="Schulman A.H."/>
            <person name="Timko M.P."/>
            <person name="dePamphilis C.W."/>
            <person name="Choi D."/>
            <person name="Shirasu K."/>
        </authorList>
    </citation>
    <scope>NUCLEOTIDE SEQUENCE [LARGE SCALE GENOMIC DNA]</scope>
    <source>
        <strain evidence="2">cv. UVA1</strain>
    </source>
</reference>
<name>A0A5A7PG48_STRAF</name>